<dbReference type="EMBL" id="JAOTPV010000009">
    <property type="protein sequence ID" value="KAJ4478466.1"/>
    <property type="molecule type" value="Genomic_DNA"/>
</dbReference>
<dbReference type="AlphaFoldDB" id="A0A9W9DW18"/>
<feature type="chain" id="PRO_5041194740" evidence="1">
    <location>
        <begin position="24"/>
        <end position="196"/>
    </location>
</feature>
<evidence type="ECO:0000313" key="2">
    <source>
        <dbReference type="EMBL" id="KAJ4478466.1"/>
    </source>
</evidence>
<keyword evidence="4" id="KW-1185">Reference proteome</keyword>
<sequence length="196" mass="21207">MCSLHKNFIATLLLFSSYAVATATSNKASPTLGNNFTLAALNNTLPNANLTGVPLVLGSAGAIDGESFYVSSTYYSYPYNDYPALGLLNGNLRAFDRRGNWHTNASAPFLGYEALSWATSTFYSGPASTAFSAFTFPASIYPVLGVNGEYDMWYLCPSDERLGQNSVYYNTTSMAFSNEPSSRVSCYSVTLNMVPL</sequence>
<dbReference type="OrthoDB" id="2844016at2759"/>
<keyword evidence="1" id="KW-0732">Signal</keyword>
<feature type="signal peptide" evidence="1">
    <location>
        <begin position="1"/>
        <end position="23"/>
    </location>
</feature>
<protein>
    <submittedName>
        <fullName evidence="3">Uncharacterized protein</fullName>
    </submittedName>
</protein>
<dbReference type="Proteomes" id="UP001150266">
    <property type="component" value="Unassembled WGS sequence"/>
</dbReference>
<accession>A0A9W9DW18</accession>
<evidence type="ECO:0000256" key="1">
    <source>
        <dbReference type="SAM" id="SignalP"/>
    </source>
</evidence>
<comment type="caution">
    <text evidence="3">The sequence shown here is derived from an EMBL/GenBank/DDBJ whole genome shotgun (WGS) entry which is preliminary data.</text>
</comment>
<evidence type="ECO:0000313" key="3">
    <source>
        <dbReference type="EMBL" id="KAJ4487598.1"/>
    </source>
</evidence>
<dbReference type="EMBL" id="JAOTPV010000002">
    <property type="protein sequence ID" value="KAJ4487598.1"/>
    <property type="molecule type" value="Genomic_DNA"/>
</dbReference>
<gene>
    <name evidence="3" type="ORF">J3R30DRAFT_3280448</name>
    <name evidence="2" type="ORF">J3R30DRAFT_3290563</name>
</gene>
<reference evidence="3" key="1">
    <citation type="submission" date="2022-08" db="EMBL/GenBank/DDBJ databases">
        <title>A Global Phylogenomic Analysis of the Shiitake Genus Lentinula.</title>
        <authorList>
            <consortium name="DOE Joint Genome Institute"/>
            <person name="Sierra-Patev S."/>
            <person name="Min B."/>
            <person name="Naranjo-Ortiz M."/>
            <person name="Looney B."/>
            <person name="Konkel Z."/>
            <person name="Slot J.C."/>
            <person name="Sakamoto Y."/>
            <person name="Steenwyk J.L."/>
            <person name="Rokas A."/>
            <person name="Carro J."/>
            <person name="Camarero S."/>
            <person name="Ferreira P."/>
            <person name="Molpeceres G."/>
            <person name="Ruiz-Duenas F.J."/>
            <person name="Serrano A."/>
            <person name="Henrissat B."/>
            <person name="Drula E."/>
            <person name="Hughes K.W."/>
            <person name="Mata J.L."/>
            <person name="Ishikawa N.K."/>
            <person name="Vargas-Isla R."/>
            <person name="Ushijima S."/>
            <person name="Smith C.A."/>
            <person name="Ahrendt S."/>
            <person name="Andreopoulos W."/>
            <person name="He G."/>
            <person name="Labutti K."/>
            <person name="Lipzen A."/>
            <person name="Ng V."/>
            <person name="Riley R."/>
            <person name="Sandor L."/>
            <person name="Barry K."/>
            <person name="Martinez A.T."/>
            <person name="Xiao Y."/>
            <person name="Gibbons J.G."/>
            <person name="Terashima K."/>
            <person name="Grigoriev I.V."/>
            <person name="Hibbett D.S."/>
        </authorList>
    </citation>
    <scope>NUCLEOTIDE SEQUENCE</scope>
    <source>
        <strain evidence="3">JLM2183</strain>
    </source>
</reference>
<name>A0A9W9DW18_9AGAR</name>
<proteinExistence type="predicted"/>
<evidence type="ECO:0000313" key="4">
    <source>
        <dbReference type="Proteomes" id="UP001150266"/>
    </source>
</evidence>
<organism evidence="3 4">
    <name type="scientific">Lentinula aciculospora</name>
    <dbReference type="NCBI Taxonomy" id="153920"/>
    <lineage>
        <taxon>Eukaryota</taxon>
        <taxon>Fungi</taxon>
        <taxon>Dikarya</taxon>
        <taxon>Basidiomycota</taxon>
        <taxon>Agaricomycotina</taxon>
        <taxon>Agaricomycetes</taxon>
        <taxon>Agaricomycetidae</taxon>
        <taxon>Agaricales</taxon>
        <taxon>Marasmiineae</taxon>
        <taxon>Omphalotaceae</taxon>
        <taxon>Lentinula</taxon>
    </lineage>
</organism>